<gene>
    <name evidence="1" type="ORF">CWATWH0005_1304</name>
</gene>
<reference evidence="1 2" key="1">
    <citation type="submission" date="2013-01" db="EMBL/GenBank/DDBJ databases">
        <authorList>
            <person name="Bench S."/>
        </authorList>
    </citation>
    <scope>NUCLEOTIDE SEQUENCE [LARGE SCALE GENOMIC DNA]</scope>
    <source>
        <strain evidence="1 2">WH 0005</strain>
    </source>
</reference>
<dbReference type="Proteomes" id="UP000017981">
    <property type="component" value="Unassembled WGS sequence"/>
</dbReference>
<accession>T2IMP7</accession>
<reference evidence="1 2" key="2">
    <citation type="submission" date="2013-09" db="EMBL/GenBank/DDBJ databases">
        <title>Whole genome comparison of six Crocosphaera watsonii strains with differing phenotypes.</title>
        <authorList>
            <person name="Bench S.R."/>
            <person name="Heller P."/>
            <person name="Frank I."/>
            <person name="Arciniega M."/>
            <person name="Shilova I.N."/>
            <person name="Zehr J.P."/>
        </authorList>
    </citation>
    <scope>NUCLEOTIDE SEQUENCE [LARGE SCALE GENOMIC DNA]</scope>
    <source>
        <strain evidence="1 2">WH 0005</strain>
    </source>
</reference>
<sequence>MVNCPSEYAQDVLDPETRKAILHELLTRMRQSSLMPHTHHATVSE</sequence>
<dbReference type="AlphaFoldDB" id="T2IMP7"/>
<evidence type="ECO:0000313" key="1">
    <source>
        <dbReference type="EMBL" id="CCQ54313.1"/>
    </source>
</evidence>
<comment type="caution">
    <text evidence="1">The sequence shown here is derived from an EMBL/GenBank/DDBJ whole genome shotgun (WGS) entry which is preliminary data.</text>
</comment>
<evidence type="ECO:0000313" key="2">
    <source>
        <dbReference type="Proteomes" id="UP000017981"/>
    </source>
</evidence>
<dbReference type="EMBL" id="CAQL01000130">
    <property type="protein sequence ID" value="CCQ54313.1"/>
    <property type="molecule type" value="Genomic_DNA"/>
</dbReference>
<protein>
    <submittedName>
        <fullName evidence="1">Uncharacterized protein</fullName>
    </submittedName>
</protein>
<name>T2IMP7_CROWT</name>
<organism evidence="1 2">
    <name type="scientific">Crocosphaera watsonii WH 0005</name>
    <dbReference type="NCBI Taxonomy" id="423472"/>
    <lineage>
        <taxon>Bacteria</taxon>
        <taxon>Bacillati</taxon>
        <taxon>Cyanobacteriota</taxon>
        <taxon>Cyanophyceae</taxon>
        <taxon>Oscillatoriophycideae</taxon>
        <taxon>Chroococcales</taxon>
        <taxon>Aphanothecaceae</taxon>
        <taxon>Crocosphaera</taxon>
    </lineage>
</organism>
<proteinExistence type="predicted"/>